<dbReference type="InterPro" id="IPR039051">
    <property type="entry name" value="SE-CTX-like"/>
</dbReference>
<organism evidence="5 6">
    <name type="scientific">Clytia hemisphaerica</name>
    <dbReference type="NCBI Taxonomy" id="252671"/>
    <lineage>
        <taxon>Eukaryota</taxon>
        <taxon>Metazoa</taxon>
        <taxon>Cnidaria</taxon>
        <taxon>Hydrozoa</taxon>
        <taxon>Hydroidolina</taxon>
        <taxon>Leptothecata</taxon>
        <taxon>Obeliida</taxon>
        <taxon>Clytiidae</taxon>
        <taxon>Clytia</taxon>
    </lineage>
</organism>
<dbReference type="Gene3D" id="2.20.100.10">
    <property type="entry name" value="Thrombospondin type-1 (TSP1) repeat"/>
    <property type="match status" value="1"/>
</dbReference>
<evidence type="ECO:0000259" key="4">
    <source>
        <dbReference type="PROSITE" id="PS50026"/>
    </source>
</evidence>
<dbReference type="SUPFAM" id="SSF82895">
    <property type="entry name" value="TSP-1 type 1 repeat"/>
    <property type="match status" value="1"/>
</dbReference>
<reference evidence="5" key="1">
    <citation type="submission" date="2021-01" db="UniProtKB">
        <authorList>
            <consortium name="EnsemblMetazoa"/>
        </authorList>
    </citation>
    <scope>IDENTIFICATION</scope>
</reference>
<evidence type="ECO:0000256" key="3">
    <source>
        <dbReference type="SAM" id="SignalP"/>
    </source>
</evidence>
<sequence length="884" mass="101153">MEKRVIFYTTLFLVLISSSSQYDATTKEQIETTLSSTQTVVEIVAERNKELKEAGKAIGTIASAVGSLAPFLGAAGAFLSIILAFLPKEDSAELKFMKKGFAEVNKKLDIITNKLDGIERSIEFEAQKQAYIDAENKINFGYNQLTKFYDEVMKVECKKQEECARERLKIAERYIKDFKPVERALFMILKNSYQKNTFAKPLVELIKSKFQCNVEKLNAFAETIYLLARKGQQVVVTYHKLTGSKTSIVTAVQEWLDMVYSLRAKVYKEKNKCYKQISTYMASDIADPEYQNGKHVDAFKRLNRIIKNKYAWIGWNFQIYNAIEEDEQAFKVFEGFSNAPATKEKRKRVIIATPVDKRGTYSKDIINLVRYAIKKITINANDFFVVVRAAIEEYLSKAGALKMVQSIVVLDPDVSIDIEVDRFSSYINEVFAFKSSVMDFPHIKRRVVVMLKSSEADNTFCKENSCHGKSKCVQLPYTKLTECQCERLFDGTRCETYSDTSMKSTLDLLLTTSLQIPSLTDVYFDIKDLRKSFENGIENVNKAIARLGNVLEKSYTKLSQQLGNEFRWTNLKVTYSLTISNVEHFIIEFTQKIKNNKDERVKKLAEHILEPGKIKKWLRDLNLLFVGNKNIIQDHEPLPVVIMNRNLDACTTPYKKRVDHVYAQFSILQQQAYMMWAQALFILEKDTTEVIQLYAQTVTEQINKLKEITCDFVIQDSINVQCTGGYYAHPSLKITNQCRQNYYVSGPKTATCSDKTKSKCYSCSCNKEGSNHQGCSDQDGVCSCKTITVNKQQRTYYGNKCQNFNCVWSDWTSWSEPSKSCDFAYGLMQSRTRTPAKDKMGTGEPCAGNSKESQSCFKKDPEDPRKDTKKCISAITRCFDLEYL</sequence>
<feature type="compositionally biased region" description="Basic and acidic residues" evidence="2">
    <location>
        <begin position="857"/>
        <end position="867"/>
    </location>
</feature>
<dbReference type="RefSeq" id="XP_066932709.1">
    <property type="nucleotide sequence ID" value="XM_067076608.1"/>
</dbReference>
<keyword evidence="6" id="KW-1185">Reference proteome</keyword>
<dbReference type="InterPro" id="IPR000884">
    <property type="entry name" value="TSP1_rpt"/>
</dbReference>
<dbReference type="PANTHER" id="PTHR40472">
    <property type="entry name" value="RICIN B-TYPE LECTIN DOMAIN-CONTAINING PROTEIN"/>
    <property type="match status" value="1"/>
</dbReference>
<feature type="chain" id="PRO_5029582898" description="EGF-like domain-containing protein" evidence="3">
    <location>
        <begin position="22"/>
        <end position="884"/>
    </location>
</feature>
<keyword evidence="1" id="KW-1015">Disulfide bond</keyword>
<feature type="disulfide bond" evidence="1">
    <location>
        <begin position="485"/>
        <end position="494"/>
    </location>
</feature>
<accession>A0A7M5XDF9</accession>
<dbReference type="PROSITE" id="PS50092">
    <property type="entry name" value="TSP1"/>
    <property type="match status" value="1"/>
</dbReference>
<evidence type="ECO:0000256" key="1">
    <source>
        <dbReference type="PROSITE-ProRule" id="PRU00076"/>
    </source>
</evidence>
<evidence type="ECO:0000256" key="2">
    <source>
        <dbReference type="SAM" id="MobiDB-lite"/>
    </source>
</evidence>
<dbReference type="GeneID" id="136820426"/>
<dbReference type="PANTHER" id="PTHR40472:SF6">
    <property type="entry name" value="RICIN B-TYPE LECTIN DOMAIN-CONTAINING PROTEIN"/>
    <property type="match status" value="1"/>
</dbReference>
<dbReference type="PROSITE" id="PS50026">
    <property type="entry name" value="EGF_3"/>
    <property type="match status" value="1"/>
</dbReference>
<name>A0A7M5XDF9_9CNID</name>
<feature type="disulfide bond" evidence="1">
    <location>
        <begin position="466"/>
        <end position="483"/>
    </location>
</feature>
<proteinExistence type="predicted"/>
<feature type="region of interest" description="Disordered" evidence="2">
    <location>
        <begin position="834"/>
        <end position="867"/>
    </location>
</feature>
<dbReference type="EnsemblMetazoa" id="CLYHEMT021586.2">
    <property type="protein sequence ID" value="CLYHEMP021586.2"/>
    <property type="gene ID" value="CLYHEMG021586"/>
</dbReference>
<comment type="caution">
    <text evidence="1">Lacks conserved residue(s) required for the propagation of feature annotation.</text>
</comment>
<dbReference type="PROSITE" id="PS00022">
    <property type="entry name" value="EGF_1"/>
    <property type="match status" value="1"/>
</dbReference>
<dbReference type="InterPro" id="IPR000742">
    <property type="entry name" value="EGF"/>
</dbReference>
<dbReference type="OrthoDB" id="4405280at2759"/>
<evidence type="ECO:0000313" key="6">
    <source>
        <dbReference type="Proteomes" id="UP000594262"/>
    </source>
</evidence>
<keyword evidence="3" id="KW-0732">Signal</keyword>
<evidence type="ECO:0000313" key="5">
    <source>
        <dbReference type="EnsemblMetazoa" id="CLYHEMP021586.2"/>
    </source>
</evidence>
<dbReference type="InterPro" id="IPR036383">
    <property type="entry name" value="TSP1_rpt_sf"/>
</dbReference>
<feature type="signal peptide" evidence="3">
    <location>
        <begin position="1"/>
        <end position="21"/>
    </location>
</feature>
<feature type="domain" description="EGF-like" evidence="4">
    <location>
        <begin position="457"/>
        <end position="495"/>
    </location>
</feature>
<keyword evidence="1" id="KW-0245">EGF-like domain</keyword>
<dbReference type="AlphaFoldDB" id="A0A7M5XDF9"/>
<dbReference type="Proteomes" id="UP000594262">
    <property type="component" value="Unplaced"/>
</dbReference>
<protein>
    <recommendedName>
        <fullName evidence="4">EGF-like domain-containing protein</fullName>
    </recommendedName>
</protein>